<name>A0A1H0PRU5_9CLOT</name>
<dbReference type="STRING" id="94869.SAMN04488529_10235"/>
<evidence type="ECO:0000313" key="2">
    <source>
        <dbReference type="Proteomes" id="UP000198597"/>
    </source>
</evidence>
<reference evidence="1 2" key="1">
    <citation type="submission" date="2016-10" db="EMBL/GenBank/DDBJ databases">
        <authorList>
            <person name="de Groot N.N."/>
        </authorList>
    </citation>
    <scope>NUCLEOTIDE SEQUENCE [LARGE SCALE GENOMIC DNA]</scope>
    <source>
        <strain evidence="1 2">DSM 12272</strain>
    </source>
</reference>
<dbReference type="Proteomes" id="UP000198597">
    <property type="component" value="Unassembled WGS sequence"/>
</dbReference>
<sequence>MQNYKIYHTVDPMYVLEDSEEYLEIVIKGDSSSVTLL</sequence>
<proteinExistence type="predicted"/>
<evidence type="ECO:0000313" key="1">
    <source>
        <dbReference type="EMBL" id="SDP07385.1"/>
    </source>
</evidence>
<keyword evidence="2" id="KW-1185">Reference proteome</keyword>
<gene>
    <name evidence="1" type="ORF">SAMN04488529_10235</name>
</gene>
<dbReference type="AlphaFoldDB" id="A0A1H0PRU5"/>
<protein>
    <submittedName>
        <fullName evidence="1">Uncharacterized protein</fullName>
    </submittedName>
</protein>
<accession>A0A1H0PRU5</accession>
<dbReference type="EMBL" id="FNJM01000002">
    <property type="protein sequence ID" value="SDP07385.1"/>
    <property type="molecule type" value="Genomic_DNA"/>
</dbReference>
<organism evidence="1 2">
    <name type="scientific">Clostridium gasigenes</name>
    <dbReference type="NCBI Taxonomy" id="94869"/>
    <lineage>
        <taxon>Bacteria</taxon>
        <taxon>Bacillati</taxon>
        <taxon>Bacillota</taxon>
        <taxon>Clostridia</taxon>
        <taxon>Eubacteriales</taxon>
        <taxon>Clostridiaceae</taxon>
        <taxon>Clostridium</taxon>
    </lineage>
</organism>